<dbReference type="PROSITE" id="PS50404">
    <property type="entry name" value="GST_NTER"/>
    <property type="match status" value="1"/>
</dbReference>
<dbReference type="SFLD" id="SFLDG00358">
    <property type="entry name" value="Main_(cytGST)"/>
    <property type="match status" value="1"/>
</dbReference>
<dbReference type="InterPro" id="IPR036249">
    <property type="entry name" value="Thioredoxin-like_sf"/>
</dbReference>
<evidence type="ECO:0000259" key="5">
    <source>
        <dbReference type="PROSITE" id="PS50404"/>
    </source>
</evidence>
<dbReference type="Pfam" id="PF00043">
    <property type="entry name" value="GST_C"/>
    <property type="match status" value="1"/>
</dbReference>
<dbReference type="PANTHER" id="PTHR44051">
    <property type="entry name" value="GLUTATHIONE S-TRANSFERASE-RELATED"/>
    <property type="match status" value="1"/>
</dbReference>
<dbReference type="InterPro" id="IPR004046">
    <property type="entry name" value="GST_C"/>
</dbReference>
<dbReference type="OrthoDB" id="422574at2759"/>
<comment type="catalytic activity">
    <reaction evidence="4">
        <text>RX + glutathione = an S-substituted glutathione + a halide anion + H(+)</text>
        <dbReference type="Rhea" id="RHEA:16437"/>
        <dbReference type="ChEBI" id="CHEBI:15378"/>
        <dbReference type="ChEBI" id="CHEBI:16042"/>
        <dbReference type="ChEBI" id="CHEBI:17792"/>
        <dbReference type="ChEBI" id="CHEBI:57925"/>
        <dbReference type="ChEBI" id="CHEBI:90779"/>
        <dbReference type="EC" id="2.5.1.18"/>
    </reaction>
</comment>
<dbReference type="PANTHER" id="PTHR44051:SF20">
    <property type="entry name" value="GLUTATHIONE TRANSFERASE 1 (EUROFUNG)"/>
    <property type="match status" value="1"/>
</dbReference>
<evidence type="ECO:0000313" key="7">
    <source>
        <dbReference type="EMBL" id="TVY54119.1"/>
    </source>
</evidence>
<dbReference type="CDD" id="cd03048">
    <property type="entry name" value="GST_N_Ure2p_like"/>
    <property type="match status" value="1"/>
</dbReference>
<dbReference type="EMBL" id="QGMK01003126">
    <property type="protein sequence ID" value="TVY54119.1"/>
    <property type="molecule type" value="Genomic_DNA"/>
</dbReference>
<dbReference type="SUPFAM" id="SSF47616">
    <property type="entry name" value="GST C-terminal domain-like"/>
    <property type="match status" value="1"/>
</dbReference>
<dbReference type="SFLD" id="SFLDS00019">
    <property type="entry name" value="Glutathione_Transferase_(cytos"/>
    <property type="match status" value="1"/>
</dbReference>
<name>A0A8T9BSD9_9HELO</name>
<proteinExistence type="inferred from homology"/>
<gene>
    <name evidence="7" type="primary">tpcF_0</name>
    <name evidence="7" type="ORF">LSUE1_G009453</name>
</gene>
<evidence type="ECO:0000313" key="8">
    <source>
        <dbReference type="Proteomes" id="UP000469558"/>
    </source>
</evidence>
<dbReference type="InterPro" id="IPR036282">
    <property type="entry name" value="Glutathione-S-Trfase_C_sf"/>
</dbReference>
<feature type="domain" description="GST N-terminal" evidence="5">
    <location>
        <begin position="3"/>
        <end position="84"/>
    </location>
</feature>
<protein>
    <recommendedName>
        <fullName evidence="2">glutathione transferase</fullName>
        <ecNumber evidence="2">2.5.1.18</ecNumber>
    </recommendedName>
</protein>
<feature type="domain" description="GST C-terminal" evidence="6">
    <location>
        <begin position="90"/>
        <end position="219"/>
    </location>
</feature>
<evidence type="ECO:0000256" key="3">
    <source>
        <dbReference type="ARBA" id="ARBA00022679"/>
    </source>
</evidence>
<dbReference type="SUPFAM" id="SSF52833">
    <property type="entry name" value="Thioredoxin-like"/>
    <property type="match status" value="1"/>
</dbReference>
<evidence type="ECO:0000256" key="1">
    <source>
        <dbReference type="ARBA" id="ARBA00007409"/>
    </source>
</evidence>
<dbReference type="Gene3D" id="3.40.30.10">
    <property type="entry name" value="Glutaredoxin"/>
    <property type="match status" value="1"/>
</dbReference>
<evidence type="ECO:0000256" key="2">
    <source>
        <dbReference type="ARBA" id="ARBA00012452"/>
    </source>
</evidence>
<organism evidence="7 8">
    <name type="scientific">Lachnellula suecica</name>
    <dbReference type="NCBI Taxonomy" id="602035"/>
    <lineage>
        <taxon>Eukaryota</taxon>
        <taxon>Fungi</taxon>
        <taxon>Dikarya</taxon>
        <taxon>Ascomycota</taxon>
        <taxon>Pezizomycotina</taxon>
        <taxon>Leotiomycetes</taxon>
        <taxon>Helotiales</taxon>
        <taxon>Lachnaceae</taxon>
        <taxon>Lachnellula</taxon>
    </lineage>
</organism>
<sequence>MTKPITVWMVPAGPNPWKIVIILEELSIPYTIHSFPFSEVKKKPFTDLNPNGRVPAIVDPNTNLTLWESGAIVQYLVDQYDTEKNLTYDSLVPKYQLDQWLMFQMSGQGPYFGQAGWFNVLHPEKLPSAIERYNAEVRRVLGVLEAWLDGKQWLVGDKCTYADLAFVTWNDRLDSVLMTPPDQDKFEGFPNVKAWHERMTARPSWGMAMETRARLMDEQGLMWN</sequence>
<evidence type="ECO:0000256" key="4">
    <source>
        <dbReference type="ARBA" id="ARBA00047960"/>
    </source>
</evidence>
<evidence type="ECO:0000259" key="6">
    <source>
        <dbReference type="PROSITE" id="PS50405"/>
    </source>
</evidence>
<dbReference type="Pfam" id="PF13409">
    <property type="entry name" value="GST_N_2"/>
    <property type="match status" value="1"/>
</dbReference>
<feature type="non-terminal residue" evidence="7">
    <location>
        <position position="224"/>
    </location>
</feature>
<dbReference type="InterPro" id="IPR040079">
    <property type="entry name" value="Glutathione_S-Trfase"/>
</dbReference>
<comment type="caution">
    <text evidence="7">The sequence shown here is derived from an EMBL/GenBank/DDBJ whole genome shotgun (WGS) entry which is preliminary data.</text>
</comment>
<keyword evidence="8" id="KW-1185">Reference proteome</keyword>
<comment type="similarity">
    <text evidence="1">Belongs to the GST superfamily.</text>
</comment>
<dbReference type="Gene3D" id="1.20.1050.10">
    <property type="match status" value="1"/>
</dbReference>
<dbReference type="InterPro" id="IPR004045">
    <property type="entry name" value="Glutathione_S-Trfase_N"/>
</dbReference>
<dbReference type="EC" id="2.5.1.18" evidence="2"/>
<dbReference type="GO" id="GO:0004364">
    <property type="term" value="F:glutathione transferase activity"/>
    <property type="evidence" value="ECO:0007669"/>
    <property type="project" value="UniProtKB-EC"/>
</dbReference>
<accession>A0A8T9BSD9</accession>
<dbReference type="SFLD" id="SFLDG01151">
    <property type="entry name" value="Main.2:_Nu-like"/>
    <property type="match status" value="1"/>
</dbReference>
<dbReference type="Proteomes" id="UP000469558">
    <property type="component" value="Unassembled WGS sequence"/>
</dbReference>
<reference evidence="7 8" key="1">
    <citation type="submission" date="2018-05" db="EMBL/GenBank/DDBJ databases">
        <title>Genome sequencing and assembly of the regulated plant pathogen Lachnellula willkommii and related sister species for the development of diagnostic species identification markers.</title>
        <authorList>
            <person name="Giroux E."/>
            <person name="Bilodeau G."/>
        </authorList>
    </citation>
    <scope>NUCLEOTIDE SEQUENCE [LARGE SCALE GENOMIC DNA]</scope>
    <source>
        <strain evidence="7 8">CBS 268.59</strain>
    </source>
</reference>
<dbReference type="AlphaFoldDB" id="A0A8T9BSD9"/>
<dbReference type="InterPro" id="IPR010987">
    <property type="entry name" value="Glutathione-S-Trfase_C-like"/>
</dbReference>
<dbReference type="CDD" id="cd10293">
    <property type="entry name" value="GST_C_Ure2p"/>
    <property type="match status" value="1"/>
</dbReference>
<dbReference type="PROSITE" id="PS50405">
    <property type="entry name" value="GST_CTER"/>
    <property type="match status" value="1"/>
</dbReference>
<keyword evidence="3" id="KW-0808">Transferase</keyword>